<dbReference type="InterPro" id="IPR051842">
    <property type="entry name" value="uS12_prolyl_hydroxylase"/>
</dbReference>
<evidence type="ECO:0000313" key="6">
    <source>
        <dbReference type="Proteomes" id="UP000522081"/>
    </source>
</evidence>
<accession>A0A7Y9XXK6</accession>
<keyword evidence="6" id="KW-1185">Reference proteome</keyword>
<dbReference type="Pfam" id="PF13661">
    <property type="entry name" value="2OG-FeII_Oxy_4"/>
    <property type="match status" value="1"/>
</dbReference>
<dbReference type="PANTHER" id="PTHR12117">
    <property type="entry name" value="HISTONE ACETYLTRANSFERASE COMPLEX"/>
    <property type="match status" value="1"/>
</dbReference>
<sequence>MSNSSTGEIRIFDVNPALDRAALAEQFSRNRRIQIRDVLTDESARNLHGILARETPWGLAWHAAEDGPHNIRREDLATLSQDERVAIARKLDTAMRGTDYGFTYAQYPMLDAYLKKWSPGSPQDAVLELINDQPFLDLIREVSGIAELVKADAQATLYGPGHFLAQHDDSHVAEGWRLAYVLNLCNTDWRPEWGGYLNFYREDGDIEQGFRPRFNALNLFAVPQRHAVSYVPPFAPPERLAITGWFRDR</sequence>
<evidence type="ECO:0000259" key="4">
    <source>
        <dbReference type="SMART" id="SM00702"/>
    </source>
</evidence>
<dbReference type="Proteomes" id="UP000522081">
    <property type="component" value="Unassembled WGS sequence"/>
</dbReference>
<organism evidence="5 6">
    <name type="scientific">Novosphingobium marinum</name>
    <dbReference type="NCBI Taxonomy" id="1514948"/>
    <lineage>
        <taxon>Bacteria</taxon>
        <taxon>Pseudomonadati</taxon>
        <taxon>Pseudomonadota</taxon>
        <taxon>Alphaproteobacteria</taxon>
        <taxon>Sphingomonadales</taxon>
        <taxon>Sphingomonadaceae</taxon>
        <taxon>Novosphingobium</taxon>
    </lineage>
</organism>
<keyword evidence="3" id="KW-0560">Oxidoreductase</keyword>
<feature type="domain" description="Prolyl 4-hydroxylase alpha subunit" evidence="4">
    <location>
        <begin position="30"/>
        <end position="247"/>
    </location>
</feature>
<dbReference type="GO" id="GO:0006449">
    <property type="term" value="P:regulation of translational termination"/>
    <property type="evidence" value="ECO:0007669"/>
    <property type="project" value="TreeGrafter"/>
</dbReference>
<dbReference type="InterPro" id="IPR039558">
    <property type="entry name" value="TPA1/OFD1_N"/>
</dbReference>
<dbReference type="GO" id="GO:0031418">
    <property type="term" value="F:L-ascorbic acid binding"/>
    <property type="evidence" value="ECO:0007669"/>
    <property type="project" value="InterPro"/>
</dbReference>
<dbReference type="SMART" id="SM00702">
    <property type="entry name" value="P4Hc"/>
    <property type="match status" value="1"/>
</dbReference>
<comment type="cofactor">
    <cofactor evidence="1">
        <name>L-ascorbate</name>
        <dbReference type="ChEBI" id="CHEBI:38290"/>
    </cofactor>
</comment>
<evidence type="ECO:0000256" key="1">
    <source>
        <dbReference type="ARBA" id="ARBA00001961"/>
    </source>
</evidence>
<name>A0A7Y9XXK6_9SPHN</name>
<dbReference type="GO" id="GO:0005737">
    <property type="term" value="C:cytoplasm"/>
    <property type="evidence" value="ECO:0007669"/>
    <property type="project" value="TreeGrafter"/>
</dbReference>
<dbReference type="Gene3D" id="2.60.120.620">
    <property type="entry name" value="q2cbj1_9rhob like domain"/>
    <property type="match status" value="1"/>
</dbReference>
<keyword evidence="2" id="KW-0223">Dioxygenase</keyword>
<gene>
    <name evidence="5" type="ORF">FHS75_002800</name>
</gene>
<evidence type="ECO:0000256" key="2">
    <source>
        <dbReference type="ARBA" id="ARBA00022964"/>
    </source>
</evidence>
<dbReference type="GO" id="GO:0031543">
    <property type="term" value="F:peptidyl-proline dioxygenase activity"/>
    <property type="evidence" value="ECO:0007669"/>
    <property type="project" value="TreeGrafter"/>
</dbReference>
<dbReference type="GO" id="GO:0005506">
    <property type="term" value="F:iron ion binding"/>
    <property type="evidence" value="ECO:0007669"/>
    <property type="project" value="InterPro"/>
</dbReference>
<comment type="caution">
    <text evidence="5">The sequence shown here is derived from an EMBL/GenBank/DDBJ whole genome shotgun (WGS) entry which is preliminary data.</text>
</comment>
<reference evidence="5 6" key="1">
    <citation type="submission" date="2020-07" db="EMBL/GenBank/DDBJ databases">
        <title>Genomic Encyclopedia of Type Strains, Phase IV (KMG-IV): sequencing the most valuable type-strain genomes for metagenomic binning, comparative biology and taxonomic classification.</title>
        <authorList>
            <person name="Goeker M."/>
        </authorList>
    </citation>
    <scope>NUCLEOTIDE SEQUENCE [LARGE SCALE GENOMIC DNA]</scope>
    <source>
        <strain evidence="5 6">DSM 29043</strain>
    </source>
</reference>
<evidence type="ECO:0000313" key="5">
    <source>
        <dbReference type="EMBL" id="NYH96461.1"/>
    </source>
</evidence>
<dbReference type="RefSeq" id="WP_179408303.1">
    <property type="nucleotide sequence ID" value="NZ_BMGF01000005.1"/>
</dbReference>
<dbReference type="PANTHER" id="PTHR12117:SF0">
    <property type="entry name" value="PROLYL 3-HYDROXYLASE OGFOD1"/>
    <property type="match status" value="1"/>
</dbReference>
<dbReference type="AlphaFoldDB" id="A0A7Y9XXK6"/>
<dbReference type="EMBL" id="JACBZF010000005">
    <property type="protein sequence ID" value="NYH96461.1"/>
    <property type="molecule type" value="Genomic_DNA"/>
</dbReference>
<proteinExistence type="predicted"/>
<evidence type="ECO:0000256" key="3">
    <source>
        <dbReference type="ARBA" id="ARBA00023002"/>
    </source>
</evidence>
<dbReference type="InterPro" id="IPR006620">
    <property type="entry name" value="Pro_4_hyd_alph"/>
</dbReference>
<protein>
    <submittedName>
        <fullName evidence="5">Rps23 Pro-64 3,4-dihydroxylase Tpa1-like proline 4-hydroxylase</fullName>
    </submittedName>
</protein>